<evidence type="ECO:0000313" key="1">
    <source>
        <dbReference type="EMBL" id="MDR7271239.1"/>
    </source>
</evidence>
<gene>
    <name evidence="1" type="ORF">J2X20_003907</name>
</gene>
<name>A0ABU1YQV2_ROSSA</name>
<dbReference type="EMBL" id="JAVDXU010000003">
    <property type="protein sequence ID" value="MDR7271239.1"/>
    <property type="molecule type" value="Genomic_DNA"/>
</dbReference>
<proteinExistence type="predicted"/>
<reference evidence="1 2" key="1">
    <citation type="submission" date="2023-07" db="EMBL/GenBank/DDBJ databases">
        <title>Sorghum-associated microbial communities from plants grown in Nebraska, USA.</title>
        <authorList>
            <person name="Schachtman D."/>
        </authorList>
    </citation>
    <scope>NUCLEOTIDE SEQUENCE [LARGE SCALE GENOMIC DNA]</scope>
    <source>
        <strain evidence="1 2">BE314</strain>
    </source>
</reference>
<comment type="caution">
    <text evidence="1">The sequence shown here is derived from an EMBL/GenBank/DDBJ whole genome shotgun (WGS) entry which is preliminary data.</text>
</comment>
<sequence>MLRLSLAFFYNMGSAMKPIAHMRGDSKLGMAWKPLWTAKKALEDLLSSQWFTPAIRAATIPATELHTAIKALTDRTDFESEIGVMQAAEVISALESFEKVVSSELHIADAYFVTRKAGYDTSVLVMNAEENFPSQLSLKVPLAIVDVREAGKCLAFELPTAAGFHIFRAVESVVRSYWDAVRGSHPHPKNQGLGSYLGLLTKHGLGDAKVLAVLTQLKDLHRNPIAHPQVTLTVEEAVSIFGIAQSAVSAMLKTIPERSPEPIG</sequence>
<protein>
    <recommendedName>
        <fullName evidence="3">DUF4145 domain-containing protein</fullName>
    </recommendedName>
</protein>
<accession>A0ABU1YQV2</accession>
<keyword evidence="2" id="KW-1185">Reference proteome</keyword>
<evidence type="ECO:0008006" key="3">
    <source>
        <dbReference type="Google" id="ProtNLM"/>
    </source>
</evidence>
<evidence type="ECO:0000313" key="2">
    <source>
        <dbReference type="Proteomes" id="UP001180453"/>
    </source>
</evidence>
<dbReference type="Proteomes" id="UP001180453">
    <property type="component" value="Unassembled WGS sequence"/>
</dbReference>
<dbReference type="RefSeq" id="WP_310268113.1">
    <property type="nucleotide sequence ID" value="NZ_JAVDXU010000003.1"/>
</dbReference>
<organism evidence="1 2">
    <name type="scientific">Roseateles saccharophilus</name>
    <name type="common">Pseudomonas saccharophila</name>
    <dbReference type="NCBI Taxonomy" id="304"/>
    <lineage>
        <taxon>Bacteria</taxon>
        <taxon>Pseudomonadati</taxon>
        <taxon>Pseudomonadota</taxon>
        <taxon>Betaproteobacteria</taxon>
        <taxon>Burkholderiales</taxon>
        <taxon>Sphaerotilaceae</taxon>
        <taxon>Roseateles</taxon>
    </lineage>
</organism>